<dbReference type="Proteomes" id="UP001314170">
    <property type="component" value="Unassembled WGS sequence"/>
</dbReference>
<dbReference type="EMBL" id="CAWUPB010001197">
    <property type="protein sequence ID" value="CAK7357118.1"/>
    <property type="molecule type" value="Genomic_DNA"/>
</dbReference>
<reference evidence="2 3" key="1">
    <citation type="submission" date="2024-01" db="EMBL/GenBank/DDBJ databases">
        <authorList>
            <person name="Waweru B."/>
        </authorList>
    </citation>
    <scope>NUCLEOTIDE SEQUENCE [LARGE SCALE GENOMIC DNA]</scope>
</reference>
<protein>
    <submittedName>
        <fullName evidence="2">Uncharacterized protein</fullName>
    </submittedName>
</protein>
<accession>A0AAV1SV81</accession>
<evidence type="ECO:0000313" key="3">
    <source>
        <dbReference type="Proteomes" id="UP001314170"/>
    </source>
</evidence>
<feature type="compositionally biased region" description="Gly residues" evidence="1">
    <location>
        <begin position="41"/>
        <end position="50"/>
    </location>
</feature>
<evidence type="ECO:0000313" key="2">
    <source>
        <dbReference type="EMBL" id="CAK7357118.1"/>
    </source>
</evidence>
<feature type="region of interest" description="Disordered" evidence="1">
    <location>
        <begin position="1"/>
        <end position="50"/>
    </location>
</feature>
<name>A0AAV1SV81_9ROSI</name>
<gene>
    <name evidence="2" type="ORF">DCAF_LOCUS27402</name>
</gene>
<organism evidence="2 3">
    <name type="scientific">Dovyalis caffra</name>
    <dbReference type="NCBI Taxonomy" id="77055"/>
    <lineage>
        <taxon>Eukaryota</taxon>
        <taxon>Viridiplantae</taxon>
        <taxon>Streptophyta</taxon>
        <taxon>Embryophyta</taxon>
        <taxon>Tracheophyta</taxon>
        <taxon>Spermatophyta</taxon>
        <taxon>Magnoliopsida</taxon>
        <taxon>eudicotyledons</taxon>
        <taxon>Gunneridae</taxon>
        <taxon>Pentapetalae</taxon>
        <taxon>rosids</taxon>
        <taxon>fabids</taxon>
        <taxon>Malpighiales</taxon>
        <taxon>Salicaceae</taxon>
        <taxon>Flacourtieae</taxon>
        <taxon>Dovyalis</taxon>
    </lineage>
</organism>
<keyword evidence="3" id="KW-1185">Reference proteome</keyword>
<evidence type="ECO:0000256" key="1">
    <source>
        <dbReference type="SAM" id="MobiDB-lite"/>
    </source>
</evidence>
<dbReference type="AlphaFoldDB" id="A0AAV1SV81"/>
<proteinExistence type="predicted"/>
<sequence>MAHLSHSKNDDELDSESDSESNAPNPASLLDSLLNPWIFGVGEGGGGREE</sequence>
<comment type="caution">
    <text evidence="2">The sequence shown here is derived from an EMBL/GenBank/DDBJ whole genome shotgun (WGS) entry which is preliminary data.</text>
</comment>